<gene>
    <name evidence="8" type="ORF">KFK09_014387</name>
</gene>
<evidence type="ECO:0000259" key="7">
    <source>
        <dbReference type="PROSITE" id="PS50158"/>
    </source>
</evidence>
<dbReference type="PANTHER" id="PTHR13861:SF2">
    <property type="entry name" value="V-TYPE PROTON ATPASE SUBUNIT F"/>
    <property type="match status" value="1"/>
</dbReference>
<dbReference type="AlphaFoldDB" id="A0A8T3B456"/>
<dbReference type="InterPro" id="IPR036906">
    <property type="entry name" value="ATPase_V1_fsu_sf"/>
</dbReference>
<evidence type="ECO:0000256" key="3">
    <source>
        <dbReference type="ARBA" id="ARBA00022781"/>
    </source>
</evidence>
<dbReference type="InterPro" id="IPR008218">
    <property type="entry name" value="ATPase_V1-cplx_f_g_su"/>
</dbReference>
<keyword evidence="4" id="KW-0406">Ion transport</keyword>
<dbReference type="InterPro" id="IPR005772">
    <property type="entry name" value="ATPase_V1-cplx_fsu_euk"/>
</dbReference>
<sequence length="735" mass="81900">MRYFEEREISEEREREKEKEKSWFSETAERFSSDAAVGKSGDLVVRVREQEIGVDPDLQLDLGASQVGIRAVLLEEWIVTRVVGEKDMDPPVESSVPNEQHSAAPVPSESMMQLATAIAHVMGDAQSKMSGSKEEEIDRHLQMFHKLKPPLFKGAVGPQAAEDWIMRVEKIFDSMQCPGNRKVPLAVFLFEGEAERWWIGQQREKFQGKTNAEITWDEFTAVFRMWFVPPSAQRQMQEAFMRLEQGRKSVMEYEAEFTALARYAAHLIPTAEEKCYRFLHGLNREMRHPLVPFRIHEFSELVERARLIEIDLATPVPRYEDTRRRRDEVRRDDSGRDRDREKRSRYESSRGSASGSVPRSASVVSSGSSGACVHCGKRHAGRCYLLTGQCFHCGQQGHRAAACPQKGLGGRTDSGTGSGQQRTVGPRTYSERSGNRIDDRAVRDQRETVAPRPPALPPVVPRIYSLQSLQHQDQQRPESSTGSGGERPGRAGGRSEEDFRESLNAGGALGERGSGGERPGRAGGRSEEDFRESLNAGGALGERGGVQIARVASSAPSWLFDFAPSTTFPSCSIGSYDILIGSKNRSSLAVKWFYPHYSGFSQPLTMAGRTQIPTKSSALIAMIADEDTVTGFLLAGVGNVDLRRKTNYLIVDSKTTVKAIEDAFKEFTAKDDIAIVLISQYVANMIRFLVDSYNKPVPAILEIPSKDHPYDPAHDSVLSRVKYLFSAESVASDRR</sequence>
<evidence type="ECO:0000313" key="8">
    <source>
        <dbReference type="EMBL" id="KAI0503453.1"/>
    </source>
</evidence>
<keyword evidence="2" id="KW-0813">Transport</keyword>
<dbReference type="OrthoDB" id="10261947at2759"/>
<feature type="compositionally biased region" description="Basic and acidic residues" evidence="6">
    <location>
        <begin position="429"/>
        <end position="449"/>
    </location>
</feature>
<keyword evidence="5" id="KW-0862">Zinc</keyword>
<feature type="compositionally biased region" description="Basic and acidic residues" evidence="6">
    <location>
        <begin position="514"/>
        <end position="529"/>
    </location>
</feature>
<dbReference type="GO" id="GO:0008270">
    <property type="term" value="F:zinc ion binding"/>
    <property type="evidence" value="ECO:0007669"/>
    <property type="project" value="UniProtKB-KW"/>
</dbReference>
<comment type="caution">
    <text evidence="8">The sequence shown here is derived from an EMBL/GenBank/DDBJ whole genome shotgun (WGS) entry which is preliminary data.</text>
</comment>
<keyword evidence="9" id="KW-1185">Reference proteome</keyword>
<feature type="compositionally biased region" description="Pro residues" evidence="6">
    <location>
        <begin position="451"/>
        <end position="460"/>
    </location>
</feature>
<keyword evidence="5" id="KW-0863">Zinc-finger</keyword>
<dbReference type="SUPFAM" id="SSF159468">
    <property type="entry name" value="AtpF-like"/>
    <property type="match status" value="1"/>
</dbReference>
<dbReference type="GO" id="GO:0046961">
    <property type="term" value="F:proton-transporting ATPase activity, rotational mechanism"/>
    <property type="evidence" value="ECO:0007669"/>
    <property type="project" value="InterPro"/>
</dbReference>
<feature type="region of interest" description="Disordered" evidence="6">
    <location>
        <begin position="408"/>
        <end position="529"/>
    </location>
</feature>
<dbReference type="Gene3D" id="4.10.60.10">
    <property type="entry name" value="Zinc finger, CCHC-type"/>
    <property type="match status" value="1"/>
</dbReference>
<feature type="compositionally biased region" description="Polar residues" evidence="6">
    <location>
        <begin position="465"/>
        <end position="481"/>
    </location>
</feature>
<evidence type="ECO:0000256" key="1">
    <source>
        <dbReference type="ARBA" id="ARBA00010148"/>
    </source>
</evidence>
<organism evidence="8 9">
    <name type="scientific">Dendrobium nobile</name>
    <name type="common">Orchid</name>
    <dbReference type="NCBI Taxonomy" id="94219"/>
    <lineage>
        <taxon>Eukaryota</taxon>
        <taxon>Viridiplantae</taxon>
        <taxon>Streptophyta</taxon>
        <taxon>Embryophyta</taxon>
        <taxon>Tracheophyta</taxon>
        <taxon>Spermatophyta</taxon>
        <taxon>Magnoliopsida</taxon>
        <taxon>Liliopsida</taxon>
        <taxon>Asparagales</taxon>
        <taxon>Orchidaceae</taxon>
        <taxon>Epidendroideae</taxon>
        <taxon>Malaxideae</taxon>
        <taxon>Dendrobiinae</taxon>
        <taxon>Dendrobium</taxon>
    </lineage>
</organism>
<feature type="region of interest" description="Disordered" evidence="6">
    <location>
        <begin position="321"/>
        <end position="368"/>
    </location>
</feature>
<feature type="region of interest" description="Disordered" evidence="6">
    <location>
        <begin position="1"/>
        <end position="26"/>
    </location>
</feature>
<dbReference type="Proteomes" id="UP000829196">
    <property type="component" value="Unassembled WGS sequence"/>
</dbReference>
<protein>
    <recommendedName>
        <fullName evidence="7">CCHC-type domain-containing protein</fullName>
    </recommendedName>
</protein>
<accession>A0A8T3B456</accession>
<dbReference type="InterPro" id="IPR005162">
    <property type="entry name" value="Retrotrans_gag_dom"/>
</dbReference>
<reference evidence="8" key="1">
    <citation type="journal article" date="2022" name="Front. Genet.">
        <title>Chromosome-Scale Assembly of the Dendrobium nobile Genome Provides Insights Into the Molecular Mechanism of the Biosynthesis of the Medicinal Active Ingredient of Dendrobium.</title>
        <authorList>
            <person name="Xu Q."/>
            <person name="Niu S.-C."/>
            <person name="Li K.-L."/>
            <person name="Zheng P.-J."/>
            <person name="Zhang X.-J."/>
            <person name="Jia Y."/>
            <person name="Liu Y."/>
            <person name="Niu Y.-X."/>
            <person name="Yu L.-H."/>
            <person name="Chen D.-F."/>
            <person name="Zhang G.-Q."/>
        </authorList>
    </citation>
    <scope>NUCLEOTIDE SEQUENCE</scope>
    <source>
        <tissue evidence="8">Leaf</tissue>
    </source>
</reference>
<keyword evidence="5" id="KW-0479">Metal-binding</keyword>
<evidence type="ECO:0000256" key="6">
    <source>
        <dbReference type="SAM" id="MobiDB-lite"/>
    </source>
</evidence>
<dbReference type="Gene3D" id="3.40.50.10580">
    <property type="entry name" value="ATPase, V1 complex, subunit F"/>
    <property type="match status" value="1"/>
</dbReference>
<name>A0A8T3B456_DENNO</name>
<dbReference type="SMR" id="A0A8T3B456"/>
<dbReference type="NCBIfam" id="TIGR01101">
    <property type="entry name" value="V_ATP_synt_F"/>
    <property type="match status" value="1"/>
</dbReference>
<feature type="domain" description="CCHC-type" evidence="7">
    <location>
        <begin position="390"/>
        <end position="405"/>
    </location>
</feature>
<dbReference type="Pfam" id="PF01990">
    <property type="entry name" value="ATP-synt_F"/>
    <property type="match status" value="1"/>
</dbReference>
<dbReference type="PROSITE" id="PS50158">
    <property type="entry name" value="ZF_CCHC"/>
    <property type="match status" value="1"/>
</dbReference>
<feature type="compositionally biased region" description="Gly residues" evidence="6">
    <location>
        <begin position="408"/>
        <end position="418"/>
    </location>
</feature>
<proteinExistence type="inferred from homology"/>
<evidence type="ECO:0000256" key="5">
    <source>
        <dbReference type="PROSITE-ProRule" id="PRU00047"/>
    </source>
</evidence>
<dbReference type="EMBL" id="JAGYWB010000011">
    <property type="protein sequence ID" value="KAI0503453.1"/>
    <property type="molecule type" value="Genomic_DNA"/>
</dbReference>
<evidence type="ECO:0000256" key="2">
    <source>
        <dbReference type="ARBA" id="ARBA00022448"/>
    </source>
</evidence>
<dbReference type="Pfam" id="PF03732">
    <property type="entry name" value="Retrotrans_gag"/>
    <property type="match status" value="1"/>
</dbReference>
<feature type="compositionally biased region" description="Low complexity" evidence="6">
    <location>
        <begin position="349"/>
        <end position="368"/>
    </location>
</feature>
<comment type="similarity">
    <text evidence="1">Belongs to the V-ATPase F subunit family.</text>
</comment>
<keyword evidence="3" id="KW-0375">Hydrogen ion transport</keyword>
<feature type="compositionally biased region" description="Basic and acidic residues" evidence="6">
    <location>
        <begin position="487"/>
        <end position="501"/>
    </location>
</feature>
<dbReference type="SMART" id="SM00343">
    <property type="entry name" value="ZnF_C2HC"/>
    <property type="match status" value="1"/>
</dbReference>
<evidence type="ECO:0000313" key="9">
    <source>
        <dbReference type="Proteomes" id="UP000829196"/>
    </source>
</evidence>
<dbReference type="InterPro" id="IPR001878">
    <property type="entry name" value="Znf_CCHC"/>
</dbReference>
<dbReference type="GO" id="GO:0003676">
    <property type="term" value="F:nucleic acid binding"/>
    <property type="evidence" value="ECO:0007669"/>
    <property type="project" value="InterPro"/>
</dbReference>
<dbReference type="FunFam" id="3.40.50.10580:FF:000003">
    <property type="entry name" value="V-type proton ATPase subunit F"/>
    <property type="match status" value="1"/>
</dbReference>
<feature type="compositionally biased region" description="Basic and acidic residues" evidence="6">
    <location>
        <begin position="321"/>
        <end position="348"/>
    </location>
</feature>
<dbReference type="PANTHER" id="PTHR13861">
    <property type="entry name" value="VACUOLAR ATP SYNTHASE SUBUNIT F"/>
    <property type="match status" value="1"/>
</dbReference>
<evidence type="ECO:0000256" key="4">
    <source>
        <dbReference type="ARBA" id="ARBA00023065"/>
    </source>
</evidence>
<dbReference type="GO" id="GO:0033180">
    <property type="term" value="C:proton-transporting V-type ATPase, V1 domain"/>
    <property type="evidence" value="ECO:0007669"/>
    <property type="project" value="InterPro"/>
</dbReference>